<proteinExistence type="predicted"/>
<accession>A0AA49JWN5</accession>
<dbReference type="Proteomes" id="UP001229955">
    <property type="component" value="Chromosome"/>
</dbReference>
<dbReference type="EMBL" id="CP130612">
    <property type="protein sequence ID" value="WKW13238.1"/>
    <property type="molecule type" value="Genomic_DNA"/>
</dbReference>
<accession>A0AA49K287</accession>
<organism evidence="2 3">
    <name type="scientific">Pseudogemmatithrix spongiicola</name>
    <dbReference type="NCBI Taxonomy" id="3062599"/>
    <lineage>
        <taxon>Bacteria</taxon>
        <taxon>Pseudomonadati</taxon>
        <taxon>Gemmatimonadota</taxon>
        <taxon>Gemmatimonadia</taxon>
        <taxon>Gemmatimonadales</taxon>
        <taxon>Gemmatimonadaceae</taxon>
        <taxon>Pseudogemmatithrix</taxon>
    </lineage>
</organism>
<dbReference type="AlphaFoldDB" id="A0AA49K287"/>
<name>A0AA49K287_9BACT</name>
<dbReference type="RefSeq" id="WP_367886098.1">
    <property type="nucleotide sequence ID" value="NZ_CP130612.1"/>
</dbReference>
<dbReference type="EMBL" id="CP130613">
    <property type="protein sequence ID" value="WKW16145.1"/>
    <property type="molecule type" value="Genomic_DNA"/>
</dbReference>
<gene>
    <name evidence="1" type="ORF">Strain138_002555</name>
    <name evidence="2" type="ORF">Strain318_002555</name>
</gene>
<protein>
    <submittedName>
        <fullName evidence="2">Uncharacterized protein</fullName>
    </submittedName>
</protein>
<evidence type="ECO:0000313" key="1">
    <source>
        <dbReference type="EMBL" id="WKW13238.1"/>
    </source>
</evidence>
<evidence type="ECO:0000313" key="3">
    <source>
        <dbReference type="Proteomes" id="UP001229955"/>
    </source>
</evidence>
<keyword evidence="3" id="KW-1185">Reference proteome</keyword>
<dbReference type="KEGG" id="pspc:Strain318_002555"/>
<sequence length="213" mass="22880">MTHFREHDVENERHRAECAECQTLWTELEAIGAEAAQLPLLTPSRDLWSGIEARITTASAPRALPFHRRQGFRLAIAASLLVAVSSGVTWRLATRGAGESLPAATLAESAGAAEAVGPDATEIHRAAFSASVTQMDREIATLQTIVSERRGELDPQTIEVLERNLAVIDAAITEARSALDADPASKFLAQQFTRAYTSKLTLLRGAAQLPAGL</sequence>
<evidence type="ECO:0000313" key="2">
    <source>
        <dbReference type="EMBL" id="WKW16145.1"/>
    </source>
</evidence>
<reference evidence="2" key="1">
    <citation type="submission" date="2023-07" db="EMBL/GenBank/DDBJ databases">
        <authorList>
            <person name="Haufschild T."/>
            <person name="Kallscheuer N."/>
            <person name="Hammer J."/>
            <person name="Kohn T."/>
            <person name="Kabuu M."/>
            <person name="Jogler M."/>
            <person name="Wohfarth N."/>
            <person name="Heuer A."/>
            <person name="Rohde M."/>
            <person name="van Teeseling M.C.F."/>
            <person name="Jogler C."/>
        </authorList>
    </citation>
    <scope>NUCLEOTIDE SEQUENCE</scope>
    <source>
        <strain evidence="1">Strain 138</strain>
        <strain evidence="2">Strain 318</strain>
    </source>
</reference>